<proteinExistence type="predicted"/>
<dbReference type="PANTHER" id="PTHR43671">
    <property type="entry name" value="SERINE/THREONINE-PROTEIN KINASE NEK"/>
    <property type="match status" value="1"/>
</dbReference>
<evidence type="ECO:0000256" key="4">
    <source>
        <dbReference type="ARBA" id="ARBA00022777"/>
    </source>
</evidence>
<evidence type="ECO:0000256" key="5">
    <source>
        <dbReference type="ARBA" id="ARBA00022840"/>
    </source>
</evidence>
<keyword evidence="5" id="KW-0067">ATP-binding</keyword>
<keyword evidence="3" id="KW-0547">Nucleotide-binding</keyword>
<dbReference type="RefSeq" id="XP_008021897.1">
    <property type="nucleotide sequence ID" value="XM_008023706.1"/>
</dbReference>
<gene>
    <name evidence="8" type="ORF">SETTUDRAFT_37020</name>
</gene>
<dbReference type="InterPro" id="IPR050660">
    <property type="entry name" value="NEK_Ser/Thr_kinase"/>
</dbReference>
<protein>
    <recommendedName>
        <fullName evidence="1">non-specific serine/threonine protein kinase</fullName>
        <ecNumber evidence="1">2.7.11.1</ecNumber>
    </recommendedName>
</protein>
<dbReference type="AlphaFoldDB" id="R0KMM2"/>
<dbReference type="SUPFAM" id="SSF56112">
    <property type="entry name" value="Protein kinase-like (PK-like)"/>
    <property type="match status" value="1"/>
</dbReference>
<evidence type="ECO:0000256" key="3">
    <source>
        <dbReference type="ARBA" id="ARBA00022741"/>
    </source>
</evidence>
<dbReference type="PROSITE" id="PS50011">
    <property type="entry name" value="PROTEIN_KINASE_DOM"/>
    <property type="match status" value="1"/>
</dbReference>
<reference evidence="8 9" key="2">
    <citation type="journal article" date="2013" name="PLoS Genet.">
        <title>Comparative genome structure, secondary metabolite, and effector coding capacity across Cochliobolus pathogens.</title>
        <authorList>
            <person name="Condon B.J."/>
            <person name="Leng Y."/>
            <person name="Wu D."/>
            <person name="Bushley K.E."/>
            <person name="Ohm R.A."/>
            <person name="Otillar R."/>
            <person name="Martin J."/>
            <person name="Schackwitz W."/>
            <person name="Grimwood J."/>
            <person name="MohdZainudin N."/>
            <person name="Xue C."/>
            <person name="Wang R."/>
            <person name="Manning V.A."/>
            <person name="Dhillon B."/>
            <person name="Tu Z.J."/>
            <person name="Steffenson B.J."/>
            <person name="Salamov A."/>
            <person name="Sun H."/>
            <person name="Lowry S."/>
            <person name="LaButti K."/>
            <person name="Han J."/>
            <person name="Copeland A."/>
            <person name="Lindquist E."/>
            <person name="Barry K."/>
            <person name="Schmutz J."/>
            <person name="Baker S.E."/>
            <person name="Ciuffetti L.M."/>
            <person name="Grigoriev I.V."/>
            <person name="Zhong S."/>
            <person name="Turgeon B.G."/>
        </authorList>
    </citation>
    <scope>NUCLEOTIDE SEQUENCE [LARGE SCALE GENOMIC DNA]</scope>
    <source>
        <strain evidence="9">28A</strain>
    </source>
</reference>
<dbReference type="STRING" id="671987.R0KMM2"/>
<evidence type="ECO:0000256" key="6">
    <source>
        <dbReference type="SAM" id="MobiDB-lite"/>
    </source>
</evidence>
<dbReference type="eggNOG" id="KOG0591">
    <property type="taxonomic scope" value="Eukaryota"/>
</dbReference>
<keyword evidence="2" id="KW-0808">Transferase</keyword>
<dbReference type="InterPro" id="IPR008271">
    <property type="entry name" value="Ser/Thr_kinase_AS"/>
</dbReference>
<feature type="compositionally biased region" description="Pro residues" evidence="6">
    <location>
        <begin position="103"/>
        <end position="112"/>
    </location>
</feature>
<dbReference type="HOGENOM" id="CLU_457803_0_0_1"/>
<dbReference type="GO" id="GO:0005524">
    <property type="term" value="F:ATP binding"/>
    <property type="evidence" value="ECO:0007669"/>
    <property type="project" value="UniProtKB-KW"/>
</dbReference>
<evidence type="ECO:0000259" key="7">
    <source>
        <dbReference type="PROSITE" id="PS50011"/>
    </source>
</evidence>
<feature type="domain" description="Protein kinase" evidence="7">
    <location>
        <begin position="166"/>
        <end position="546"/>
    </location>
</feature>
<organism evidence="8 9">
    <name type="scientific">Exserohilum turcicum (strain 28A)</name>
    <name type="common">Northern leaf blight fungus</name>
    <name type="synonym">Setosphaeria turcica</name>
    <dbReference type="NCBI Taxonomy" id="671987"/>
    <lineage>
        <taxon>Eukaryota</taxon>
        <taxon>Fungi</taxon>
        <taxon>Dikarya</taxon>
        <taxon>Ascomycota</taxon>
        <taxon>Pezizomycotina</taxon>
        <taxon>Dothideomycetes</taxon>
        <taxon>Pleosporomycetidae</taxon>
        <taxon>Pleosporales</taxon>
        <taxon>Pleosporineae</taxon>
        <taxon>Pleosporaceae</taxon>
        <taxon>Exserohilum</taxon>
    </lineage>
</organism>
<dbReference type="InterPro" id="IPR000719">
    <property type="entry name" value="Prot_kinase_dom"/>
</dbReference>
<dbReference type="Proteomes" id="UP000016935">
    <property type="component" value="Unassembled WGS sequence"/>
</dbReference>
<name>R0KMM2_EXST2</name>
<keyword evidence="4" id="KW-0418">Kinase</keyword>
<dbReference type="OrthoDB" id="1431934at2759"/>
<accession>R0KMM2</accession>
<sequence length="574" mass="66290">MSPRDPRRPPWKAAKPYFKHDAQDFKDAHRPHWTPIETIWFGDQDTRNYYTARKNRKTLPGLPPGRDIIPSHPYSPQDVADAKANRVLSLRRDAAGNQIPSMPAAPPLPPPRPRNHYPYDFWPREPWDPDPSDGTEAMKLEEIGNNPNVWLQALPHQWPVRDEANMRGAKWLGNGAYGCAGLWCQVSATNTIERRFVIKEAKLKRGHWRDPILWRDQVPREIRIHQVVDEHRDNTTGGHRNLAQHYGYRLMMRQRRYRIYLNYYEGGDLSAALRNLPSPELEDRYTRPQKRQHPAPEEWNWDFDFLCYRKDDLLPQVLPERLICEIVDSLAAACQILHFGQVDSEVAPEGTHRVTHCDIKPDNIFIQPPEKYGEFPTFVLSDYGIGFFVHERRDADGIAPGLRAPPDNPDEYVFQDSQFDGRYAPETFEKVQKINPRPLGERTDVWQIGAVFFWLLTNGLGGSVDGPKCAYGNWLVYISDAFDIGRVGKDDGTDIFYEKNCATLLRYSPALRNLCARCLNWNPDDRPSLAKIRQEIREHLDAHPEVRDDRDMGILDVRRDDVFAIGAPFPANVP</sequence>
<keyword evidence="9" id="KW-1185">Reference proteome</keyword>
<feature type="region of interest" description="Disordered" evidence="6">
    <location>
        <begin position="94"/>
        <end position="137"/>
    </location>
</feature>
<evidence type="ECO:0000313" key="8">
    <source>
        <dbReference type="EMBL" id="EOA90379.1"/>
    </source>
</evidence>
<dbReference type="PROSITE" id="PS00108">
    <property type="entry name" value="PROTEIN_KINASE_ST"/>
    <property type="match status" value="1"/>
</dbReference>
<reference evidence="8 9" key="1">
    <citation type="journal article" date="2012" name="PLoS Pathog.">
        <title>Diverse lifestyles and strategies of plant pathogenesis encoded in the genomes of eighteen Dothideomycetes fungi.</title>
        <authorList>
            <person name="Ohm R.A."/>
            <person name="Feau N."/>
            <person name="Henrissat B."/>
            <person name="Schoch C.L."/>
            <person name="Horwitz B.A."/>
            <person name="Barry K.W."/>
            <person name="Condon B.J."/>
            <person name="Copeland A.C."/>
            <person name="Dhillon B."/>
            <person name="Glaser F."/>
            <person name="Hesse C.N."/>
            <person name="Kosti I."/>
            <person name="LaButti K."/>
            <person name="Lindquist E.A."/>
            <person name="Lucas S."/>
            <person name="Salamov A.A."/>
            <person name="Bradshaw R.E."/>
            <person name="Ciuffetti L."/>
            <person name="Hamelin R.C."/>
            <person name="Kema G.H.J."/>
            <person name="Lawrence C."/>
            <person name="Scott J.A."/>
            <person name="Spatafora J.W."/>
            <person name="Turgeon B.G."/>
            <person name="de Wit P.J.G.M."/>
            <person name="Zhong S."/>
            <person name="Goodwin S.B."/>
            <person name="Grigoriev I.V."/>
        </authorList>
    </citation>
    <scope>NUCLEOTIDE SEQUENCE [LARGE SCALE GENOMIC DNA]</scope>
    <source>
        <strain evidence="9">28A</strain>
    </source>
</reference>
<evidence type="ECO:0000256" key="2">
    <source>
        <dbReference type="ARBA" id="ARBA00022679"/>
    </source>
</evidence>
<dbReference type="InterPro" id="IPR011009">
    <property type="entry name" value="Kinase-like_dom_sf"/>
</dbReference>
<dbReference type="EMBL" id="KB908493">
    <property type="protein sequence ID" value="EOA90379.1"/>
    <property type="molecule type" value="Genomic_DNA"/>
</dbReference>
<dbReference type="Gene3D" id="1.10.510.10">
    <property type="entry name" value="Transferase(Phosphotransferase) domain 1"/>
    <property type="match status" value="1"/>
</dbReference>
<dbReference type="Pfam" id="PF00069">
    <property type="entry name" value="Pkinase"/>
    <property type="match status" value="1"/>
</dbReference>
<dbReference type="PANTHER" id="PTHR43671:SF13">
    <property type="entry name" value="SERINE_THREONINE-PROTEIN KINASE NEK2"/>
    <property type="match status" value="1"/>
</dbReference>
<evidence type="ECO:0000256" key="1">
    <source>
        <dbReference type="ARBA" id="ARBA00012513"/>
    </source>
</evidence>
<dbReference type="GO" id="GO:0004674">
    <property type="term" value="F:protein serine/threonine kinase activity"/>
    <property type="evidence" value="ECO:0007669"/>
    <property type="project" value="UniProtKB-EC"/>
</dbReference>
<evidence type="ECO:0000313" key="9">
    <source>
        <dbReference type="Proteomes" id="UP000016935"/>
    </source>
</evidence>
<feature type="region of interest" description="Disordered" evidence="6">
    <location>
        <begin position="55"/>
        <end position="76"/>
    </location>
</feature>
<dbReference type="EC" id="2.7.11.1" evidence="1"/>
<dbReference type="GeneID" id="19404202"/>
<dbReference type="SMART" id="SM00220">
    <property type="entry name" value="S_TKc"/>
    <property type="match status" value="1"/>
</dbReference>